<reference evidence="1 2" key="1">
    <citation type="journal article" date="2020" name="ISME J.">
        <title>Comparative genomics reveals insights into cyanobacterial evolution and habitat adaptation.</title>
        <authorList>
            <person name="Chen M.Y."/>
            <person name="Teng W.K."/>
            <person name="Zhao L."/>
            <person name="Hu C.X."/>
            <person name="Zhou Y.K."/>
            <person name="Han B.P."/>
            <person name="Song L.R."/>
            <person name="Shu W.S."/>
        </authorList>
    </citation>
    <scope>NUCLEOTIDE SEQUENCE [LARGE SCALE GENOMIC DNA]</scope>
    <source>
        <strain evidence="1 2">FACHB-838</strain>
    </source>
</reference>
<dbReference type="EMBL" id="JACJSI010000001">
    <property type="protein sequence ID" value="MBD2528145.1"/>
    <property type="molecule type" value="Genomic_DNA"/>
</dbReference>
<comment type="caution">
    <text evidence="1">The sequence shown here is derived from an EMBL/GenBank/DDBJ whole genome shotgun (WGS) entry which is preliminary data.</text>
</comment>
<sequence length="155" mass="17856">MIAKFASLRKNDNLISKWIAGETIYFSNAILKKIVTPELKELKILWEALCNVSHATIYSYQVLTSFEDIEKEIAANLAILIMLLGCNFHLINKHYITKEMAYLVNKYHSQEGEFQFRRDAAKIAVQTATIFNSPQARQVIKEYSRLWQLAPSINS</sequence>
<organism evidence="1 2">
    <name type="scientific">Nostoc flagelliforme FACHB-838</name>
    <dbReference type="NCBI Taxonomy" id="2692904"/>
    <lineage>
        <taxon>Bacteria</taxon>
        <taxon>Bacillati</taxon>
        <taxon>Cyanobacteriota</taxon>
        <taxon>Cyanophyceae</taxon>
        <taxon>Nostocales</taxon>
        <taxon>Nostocaceae</taxon>
        <taxon>Nostoc</taxon>
    </lineage>
</organism>
<dbReference type="Proteomes" id="UP000623440">
    <property type="component" value="Unassembled WGS sequence"/>
</dbReference>
<gene>
    <name evidence="1" type="ORF">H6G97_00655</name>
</gene>
<keyword evidence="2" id="KW-1185">Reference proteome</keyword>
<name>A0ABR8DFP0_9NOSO</name>
<dbReference type="RefSeq" id="WP_190938823.1">
    <property type="nucleotide sequence ID" value="NZ_JACJSI010000001.1"/>
</dbReference>
<evidence type="ECO:0000313" key="2">
    <source>
        <dbReference type="Proteomes" id="UP000623440"/>
    </source>
</evidence>
<proteinExistence type="predicted"/>
<evidence type="ECO:0000313" key="1">
    <source>
        <dbReference type="EMBL" id="MBD2528145.1"/>
    </source>
</evidence>
<accession>A0ABR8DFP0</accession>
<protein>
    <submittedName>
        <fullName evidence="1">Uncharacterized protein</fullName>
    </submittedName>
</protein>